<organism evidence="2 3">
    <name type="scientific">Frigoriglobus tundricola</name>
    <dbReference type="NCBI Taxonomy" id="2774151"/>
    <lineage>
        <taxon>Bacteria</taxon>
        <taxon>Pseudomonadati</taxon>
        <taxon>Planctomycetota</taxon>
        <taxon>Planctomycetia</taxon>
        <taxon>Gemmatales</taxon>
        <taxon>Gemmataceae</taxon>
        <taxon>Frigoriglobus</taxon>
    </lineage>
</organism>
<gene>
    <name evidence="2" type="ORF">FTUN_8834</name>
</gene>
<evidence type="ECO:0000313" key="3">
    <source>
        <dbReference type="Proteomes" id="UP000503447"/>
    </source>
</evidence>
<reference evidence="3" key="1">
    <citation type="submission" date="2020-05" db="EMBL/GenBank/DDBJ databases">
        <title>Frigoriglobus tundricola gen. nov., sp. nov., a psychrotolerant cellulolytic planctomycete of the family Gemmataceae with two divergent copies of 16S rRNA gene.</title>
        <authorList>
            <person name="Kulichevskaya I.S."/>
            <person name="Ivanova A.A."/>
            <person name="Naumoff D.G."/>
            <person name="Beletsky A.V."/>
            <person name="Rijpstra W.I.C."/>
            <person name="Sinninghe Damste J.S."/>
            <person name="Mardanov A.V."/>
            <person name="Ravin N.V."/>
            <person name="Dedysh S.N."/>
        </authorList>
    </citation>
    <scope>NUCLEOTIDE SEQUENCE [LARGE SCALE GENOMIC DNA]</scope>
    <source>
        <strain evidence="3">PL17</strain>
    </source>
</reference>
<proteinExistence type="predicted"/>
<feature type="region of interest" description="Disordered" evidence="1">
    <location>
        <begin position="1"/>
        <end position="57"/>
    </location>
</feature>
<sequence>MQLVGRRSHSFQQVSPLVSASPPDLINTCEPSCRTGANRDAKSGNPTGSEGKERRNVSVRCLDPASGDSCAELIARCGLPQLQEVVPLDLSI</sequence>
<keyword evidence="3" id="KW-1185">Reference proteome</keyword>
<name>A0A6M5Z678_9BACT</name>
<dbReference type="Proteomes" id="UP000503447">
    <property type="component" value="Chromosome"/>
</dbReference>
<evidence type="ECO:0000313" key="2">
    <source>
        <dbReference type="EMBL" id="QJX01195.1"/>
    </source>
</evidence>
<accession>A0A6M5Z678</accession>
<dbReference type="AlphaFoldDB" id="A0A6M5Z678"/>
<dbReference type="KEGG" id="ftj:FTUN_8834"/>
<protein>
    <submittedName>
        <fullName evidence="2">Uncharacterized protein</fullName>
    </submittedName>
</protein>
<dbReference type="EMBL" id="CP053452">
    <property type="protein sequence ID" value="QJX01195.1"/>
    <property type="molecule type" value="Genomic_DNA"/>
</dbReference>
<evidence type="ECO:0000256" key="1">
    <source>
        <dbReference type="SAM" id="MobiDB-lite"/>
    </source>
</evidence>